<keyword evidence="4" id="KW-0732">Signal</keyword>
<dbReference type="SUPFAM" id="SSF53850">
    <property type="entry name" value="Periplasmic binding protein-like II"/>
    <property type="match status" value="1"/>
</dbReference>
<sequence>MKKWDGVKGLNAAMDRRRFIKSAATVGAVAIGAANGAILPAFAQEADPRKGGHFKLGVNGGNTSDTLDPATYPETFMMAFGHSLHGYLVEVDAEGGLVGELAESWESSKDAKTWTFKLRKGVEFHNGKTLSAKDVIASINHHRSENSPSAAKSIVRQIKEIRSDGPDTVVVILDQGNADFPVLMDHFQLAIMPEKDGKADASGVGAGAYVLEAIDFGVKATSKRFANYWKTNAGWFDSFEILSIRDVTARTNALTTGQIHAMEQVDTKTAHLLKRNKGLEIISVGGTQHYTMPMLVDVPPFDNVDVRLALKYAIDRQQFLDKIVGGFGKLGNDHPIASNNRFFAKDLPQRQFDPEKAKFHLKKAGLSDLKVSLSTSEAAFSGAVDAAVLYQQDAAKAGINVDVVREPADGYWDRVWRKKPWSVCSWGGRPTADWMFGQTYATGSDQNDSHWNNPRFNQLLIAARSELDDAKRLEMYSEMQALCRDDGGTVIPVFADFVSGLSTKVGHKKLASNWDLDGMRCAERWWFREA</sequence>
<dbReference type="Proteomes" id="UP001272097">
    <property type="component" value="Unassembled WGS sequence"/>
</dbReference>
<dbReference type="InterPro" id="IPR030678">
    <property type="entry name" value="Peptide/Ni-bd"/>
</dbReference>
<protein>
    <submittedName>
        <fullName evidence="6">ABC transporter substrate-binding protein</fullName>
    </submittedName>
</protein>
<dbReference type="CDD" id="cd08503">
    <property type="entry name" value="PBP2_NikA_DppA_OppA_like_17"/>
    <property type="match status" value="1"/>
</dbReference>
<dbReference type="RefSeq" id="WP_320216428.1">
    <property type="nucleotide sequence ID" value="NZ_JAVIIS010000038.1"/>
</dbReference>
<evidence type="ECO:0000256" key="3">
    <source>
        <dbReference type="ARBA" id="ARBA00022448"/>
    </source>
</evidence>
<dbReference type="Gene3D" id="3.10.105.10">
    <property type="entry name" value="Dipeptide-binding Protein, Domain 3"/>
    <property type="match status" value="1"/>
</dbReference>
<evidence type="ECO:0000313" key="7">
    <source>
        <dbReference type="Proteomes" id="UP001272097"/>
    </source>
</evidence>
<comment type="caution">
    <text evidence="6">The sequence shown here is derived from an EMBL/GenBank/DDBJ whole genome shotgun (WGS) entry which is preliminary data.</text>
</comment>
<dbReference type="EMBL" id="JAVIIS010000038">
    <property type="protein sequence ID" value="MDX8442424.1"/>
    <property type="molecule type" value="Genomic_DNA"/>
</dbReference>
<dbReference type="Pfam" id="PF00496">
    <property type="entry name" value="SBP_bac_5"/>
    <property type="match status" value="1"/>
</dbReference>
<dbReference type="Gene3D" id="3.90.76.10">
    <property type="entry name" value="Dipeptide-binding Protein, Domain 1"/>
    <property type="match status" value="1"/>
</dbReference>
<evidence type="ECO:0000313" key="6">
    <source>
        <dbReference type="EMBL" id="MDX8442424.1"/>
    </source>
</evidence>
<dbReference type="PANTHER" id="PTHR30290:SF10">
    <property type="entry name" value="PERIPLASMIC OLIGOPEPTIDE-BINDING PROTEIN-RELATED"/>
    <property type="match status" value="1"/>
</dbReference>
<evidence type="ECO:0000259" key="5">
    <source>
        <dbReference type="Pfam" id="PF00496"/>
    </source>
</evidence>
<name>A0ABU4X290_9HYPH</name>
<organism evidence="6 7">
    <name type="scientific">Mesorhizobium australafricanum</name>
    <dbReference type="NCBI Taxonomy" id="3072311"/>
    <lineage>
        <taxon>Bacteria</taxon>
        <taxon>Pseudomonadati</taxon>
        <taxon>Pseudomonadota</taxon>
        <taxon>Alphaproteobacteria</taxon>
        <taxon>Hyphomicrobiales</taxon>
        <taxon>Phyllobacteriaceae</taxon>
        <taxon>Mesorhizobium</taxon>
    </lineage>
</organism>
<dbReference type="InterPro" id="IPR039424">
    <property type="entry name" value="SBP_5"/>
</dbReference>
<gene>
    <name evidence="6" type="ORF">RFM51_22835</name>
</gene>
<dbReference type="InterPro" id="IPR006311">
    <property type="entry name" value="TAT_signal"/>
</dbReference>
<proteinExistence type="inferred from homology"/>
<evidence type="ECO:0000256" key="2">
    <source>
        <dbReference type="ARBA" id="ARBA00005695"/>
    </source>
</evidence>
<accession>A0ABU4X290</accession>
<evidence type="ECO:0000256" key="4">
    <source>
        <dbReference type="ARBA" id="ARBA00022729"/>
    </source>
</evidence>
<dbReference type="PROSITE" id="PS51318">
    <property type="entry name" value="TAT"/>
    <property type="match status" value="1"/>
</dbReference>
<dbReference type="InterPro" id="IPR000914">
    <property type="entry name" value="SBP_5_dom"/>
</dbReference>
<feature type="domain" description="Solute-binding protein family 5" evidence="5">
    <location>
        <begin position="97"/>
        <end position="447"/>
    </location>
</feature>
<reference evidence="6 7" key="1">
    <citation type="submission" date="2023-08" db="EMBL/GenBank/DDBJ databases">
        <title>Implementing the SeqCode for naming new Mesorhizobium species isolated from Vachellia karroo root nodules.</title>
        <authorList>
            <person name="Van Lill M."/>
        </authorList>
    </citation>
    <scope>NUCLEOTIDE SEQUENCE [LARGE SCALE GENOMIC DNA]</scope>
    <source>
        <strain evidence="6 7">VK3E</strain>
    </source>
</reference>
<keyword evidence="7" id="KW-1185">Reference proteome</keyword>
<dbReference type="Gene3D" id="3.40.190.10">
    <property type="entry name" value="Periplasmic binding protein-like II"/>
    <property type="match status" value="1"/>
</dbReference>
<keyword evidence="3" id="KW-0813">Transport</keyword>
<comment type="subcellular location">
    <subcellularLocation>
        <location evidence="1">Periplasm</location>
    </subcellularLocation>
</comment>
<evidence type="ECO:0000256" key="1">
    <source>
        <dbReference type="ARBA" id="ARBA00004418"/>
    </source>
</evidence>
<comment type="similarity">
    <text evidence="2">Belongs to the bacterial solute-binding protein 5 family.</text>
</comment>
<dbReference type="PIRSF" id="PIRSF002741">
    <property type="entry name" value="MppA"/>
    <property type="match status" value="1"/>
</dbReference>
<dbReference type="PANTHER" id="PTHR30290">
    <property type="entry name" value="PERIPLASMIC BINDING COMPONENT OF ABC TRANSPORTER"/>
    <property type="match status" value="1"/>
</dbReference>